<feature type="region of interest" description="Disordered" evidence="4">
    <location>
        <begin position="1"/>
        <end position="66"/>
    </location>
</feature>
<keyword evidence="6" id="KW-1185">Reference proteome</keyword>
<feature type="compositionally biased region" description="Basic and acidic residues" evidence="4">
    <location>
        <begin position="39"/>
        <end position="66"/>
    </location>
</feature>
<keyword evidence="3" id="KW-0175">Coiled coil</keyword>
<accession>A0ABM1DNI3</accession>
<feature type="region of interest" description="Disordered" evidence="4">
    <location>
        <begin position="874"/>
        <end position="1284"/>
    </location>
</feature>
<evidence type="ECO:0000256" key="2">
    <source>
        <dbReference type="ARBA" id="ARBA00022553"/>
    </source>
</evidence>
<evidence type="ECO:0000313" key="6">
    <source>
        <dbReference type="Proteomes" id="UP000695022"/>
    </source>
</evidence>
<dbReference type="RefSeq" id="XP_014661504.1">
    <property type="nucleotide sequence ID" value="XM_014806018.1"/>
</dbReference>
<feature type="compositionally biased region" description="Polar residues" evidence="4">
    <location>
        <begin position="23"/>
        <end position="38"/>
    </location>
</feature>
<feature type="compositionally biased region" description="Basic residues" evidence="4">
    <location>
        <begin position="926"/>
        <end position="939"/>
    </location>
</feature>
<feature type="compositionally biased region" description="Low complexity" evidence="4">
    <location>
        <begin position="1216"/>
        <end position="1225"/>
    </location>
</feature>
<feature type="compositionally biased region" description="Acidic residues" evidence="4">
    <location>
        <begin position="951"/>
        <end position="969"/>
    </location>
</feature>
<feature type="compositionally biased region" description="Basic and acidic residues" evidence="4">
    <location>
        <begin position="940"/>
        <end position="950"/>
    </location>
</feature>
<reference evidence="7" key="1">
    <citation type="submission" date="2025-08" db="UniProtKB">
        <authorList>
            <consortium name="RefSeq"/>
        </authorList>
    </citation>
    <scope>IDENTIFICATION</scope>
</reference>
<dbReference type="Proteomes" id="UP000695022">
    <property type="component" value="Unplaced"/>
</dbReference>
<dbReference type="Pfam" id="PF15914">
    <property type="entry name" value="FAM193_C"/>
    <property type="match status" value="1"/>
</dbReference>
<dbReference type="InterPro" id="IPR031802">
    <property type="entry name" value="FAM193_C"/>
</dbReference>
<feature type="compositionally biased region" description="Polar residues" evidence="4">
    <location>
        <begin position="704"/>
        <end position="715"/>
    </location>
</feature>
<dbReference type="PANTHER" id="PTHR15109">
    <property type="entry name" value="AGAP004327-PA"/>
    <property type="match status" value="1"/>
</dbReference>
<evidence type="ECO:0000256" key="3">
    <source>
        <dbReference type="ARBA" id="ARBA00023054"/>
    </source>
</evidence>
<proteinExistence type="inferred from homology"/>
<sequence length="1340" mass="147876">MAGVPEKKSKKKSNDKRPNSSNATANSQQALQTATHQANGRDQHDGVVRNNEQRSHSEESLQEEVERLMDAEEPQRFSRGFNPYLGGERCLLCKRERPDADQSSSAEPLEELESGPASLAQLPLWVCPSCRENLELEEKALAGSTLFPQDLVLHSGDLFEVAISKSSEPTTSDGAPCNCEACKERRDIEEQQEVEGRQLQKFWAEVRQAVRCMYREATIEKTLSTKHDTAKLTGMVTRLTSRDPHQLYQRLESQSREFVIEMKVRLLKKLTTGLKTPQQAKQFITVLLDEYDSLCTASSRVASVLIELEEKHLNCFNLTWDMLDRHLFQSIIYSDPLLQNSLPMIITQMSRYAGNTEGSGGDACYPNLLHRYLKLDDEMTFISAVWRDSQKRMEDFMQEETAKKMKQKMLKEDWEFFKTQQKLLKKLMKNSDAGSQKQIEETFREAMQEILSGASPFQGTDPCNCPKCQNNRCPCDECTLSQVLASKIIVPDVTDDFVEVQAASRLIVDITSPSLSSSSNSSRSSSPEPLTANLRREFLRKTEVKHNNCDCPSCVQKPCAPNAKHKACECPSCVKPLVSGLSLQHLYPRAHCSQHGGSGSGSPCPQPAYNLHMSGTAQTQKRRPYSLDLDTGDALQEHIYHAYGDWENGYDTSSLLSSCKLHLLKSEILKASSFLHKDGSGDHNAPKQATDNGCEEEPPDDYVDTSSSCVQQQSPPGGAGKPCGEFKTSAVHSQLKALQANLTPEMIQSAALSVAKEEAIRALAQSRAHAEPSAYPCERKHCLAPKAVDVPPALSGCRNADCHCDYDDVDDSCSEKSTSTTSSSQKEGKQCDCYYCEFFGHGVGAATPISRKKEEMRERLRLRLTRRKFDMSQSEHVDNVLDNDQEKSDSTDRNSSAPRGTESIADLLTFIEGVPVGNEQTDREKRISKKAAKRARQKQKKAELKEKSQMGEEEAEEEEEEEGEADEQQTMDSNAEKSKAKQATTASNGSVNPVALETGETGKKLLDNGKNLHQGTMDQSAAKNQRAEMATNRDASKSSWQEVPARNVSRSPQHEALSLGGGSTATSNSSSGSKNSRQDGFIEQTKRRKPSPNEAARSGGGDVQNGETRRPDMNPGYQIVGKPVQGKPTPLPRLNGLVKQQGSTSVVNVQRPLAQVSLPQKQPARVRSTVTQARPARQQNSVALEKLESQPDTAPSPAPSTPSQRKKDKKKKSEQPPKQQSTTPSPQLPVDTTTAKPAQVQINHAQPSASTPPKAGKSNVGKRKGKGSGPGPAGNTSIDDIFRPKNEEELSELDDFEKELEAFKKFCFSAEPQPDRAKVKVKLDCSSVFKKKVSAMSCSN</sequence>
<dbReference type="InterPro" id="IPR029717">
    <property type="entry name" value="FAM193"/>
</dbReference>
<dbReference type="GeneID" id="106804719"/>
<feature type="compositionally biased region" description="Acidic residues" evidence="4">
    <location>
        <begin position="693"/>
        <end position="703"/>
    </location>
</feature>
<name>A0ABM1DNI3_PRICU</name>
<dbReference type="PANTHER" id="PTHR15109:SF4">
    <property type="entry name" value="FAM193 C-TERMINAL DOMAIN-CONTAINING PROTEIN"/>
    <property type="match status" value="1"/>
</dbReference>
<feature type="compositionally biased region" description="Polar residues" evidence="4">
    <location>
        <begin position="1230"/>
        <end position="1251"/>
    </location>
</feature>
<feature type="region of interest" description="Disordered" evidence="4">
    <location>
        <begin position="513"/>
        <end position="532"/>
    </location>
</feature>
<gene>
    <name evidence="7" type="primary">LOC106804719</name>
</gene>
<comment type="similarity">
    <text evidence="1">Belongs to the FAM193 family.</text>
</comment>
<feature type="compositionally biased region" description="Polar residues" evidence="4">
    <location>
        <begin position="981"/>
        <end position="991"/>
    </location>
</feature>
<feature type="compositionally biased region" description="Basic and acidic residues" evidence="4">
    <location>
        <begin position="874"/>
        <end position="892"/>
    </location>
</feature>
<feature type="compositionally biased region" description="Low complexity" evidence="4">
    <location>
        <begin position="513"/>
        <end position="526"/>
    </location>
</feature>
<evidence type="ECO:0000259" key="5">
    <source>
        <dbReference type="Pfam" id="PF15914"/>
    </source>
</evidence>
<feature type="compositionally biased region" description="Polar residues" evidence="4">
    <location>
        <begin position="1138"/>
        <end position="1148"/>
    </location>
</feature>
<evidence type="ECO:0000256" key="4">
    <source>
        <dbReference type="SAM" id="MobiDB-lite"/>
    </source>
</evidence>
<feature type="compositionally biased region" description="Low complexity" evidence="4">
    <location>
        <begin position="1064"/>
        <end position="1075"/>
    </location>
</feature>
<protein>
    <submittedName>
        <fullName evidence="7">Protein FAM193A-like isoform X1</fullName>
    </submittedName>
</protein>
<feature type="domain" description="FAM193 C-terminal" evidence="5">
    <location>
        <begin position="1279"/>
        <end position="1334"/>
    </location>
</feature>
<feature type="compositionally biased region" description="Polar residues" evidence="4">
    <location>
        <begin position="1168"/>
        <end position="1182"/>
    </location>
</feature>
<keyword evidence="2" id="KW-0597">Phosphoprotein</keyword>
<evidence type="ECO:0000313" key="7">
    <source>
        <dbReference type="RefSeq" id="XP_014661504.1"/>
    </source>
</evidence>
<feature type="region of interest" description="Disordered" evidence="4">
    <location>
        <begin position="677"/>
        <end position="725"/>
    </location>
</feature>
<organism evidence="6 7">
    <name type="scientific">Priapulus caudatus</name>
    <name type="common">Priapulid worm</name>
    <dbReference type="NCBI Taxonomy" id="37621"/>
    <lineage>
        <taxon>Eukaryota</taxon>
        <taxon>Metazoa</taxon>
        <taxon>Ecdysozoa</taxon>
        <taxon>Scalidophora</taxon>
        <taxon>Priapulida</taxon>
        <taxon>Priapulimorpha</taxon>
        <taxon>Priapulimorphida</taxon>
        <taxon>Priapulidae</taxon>
        <taxon>Priapulus</taxon>
    </lineage>
</organism>
<evidence type="ECO:0000256" key="1">
    <source>
        <dbReference type="ARBA" id="ARBA00009689"/>
    </source>
</evidence>
<feature type="compositionally biased region" description="Polar residues" evidence="4">
    <location>
        <begin position="1011"/>
        <end position="1023"/>
    </location>
</feature>